<name>A0A933NX63_9HYPH</name>
<dbReference type="InterPro" id="IPR026881">
    <property type="entry name" value="WYL_dom"/>
</dbReference>
<dbReference type="InterPro" id="IPR051534">
    <property type="entry name" value="CBASS_pafABC_assoc_protein"/>
</dbReference>
<keyword evidence="1" id="KW-0805">Transcription regulation</keyword>
<dbReference type="InterPro" id="IPR057727">
    <property type="entry name" value="WCX_dom"/>
</dbReference>
<feature type="domain" description="HTH deoR-type" evidence="3">
    <location>
        <begin position="2"/>
        <end position="62"/>
    </location>
</feature>
<comment type="caution">
    <text evidence="4">The sequence shown here is derived from an EMBL/GenBank/DDBJ whole genome shotgun (WGS) entry which is preliminary data.</text>
</comment>
<dbReference type="Gene3D" id="1.10.10.10">
    <property type="entry name" value="Winged helix-like DNA-binding domain superfamily/Winged helix DNA-binding domain"/>
    <property type="match status" value="1"/>
</dbReference>
<dbReference type="Pfam" id="PF13280">
    <property type="entry name" value="WYL"/>
    <property type="match status" value="1"/>
</dbReference>
<evidence type="ECO:0000256" key="1">
    <source>
        <dbReference type="ARBA" id="ARBA00023015"/>
    </source>
</evidence>
<organism evidence="4 5">
    <name type="scientific">Devosia nanyangense</name>
    <dbReference type="NCBI Taxonomy" id="1228055"/>
    <lineage>
        <taxon>Bacteria</taxon>
        <taxon>Pseudomonadati</taxon>
        <taxon>Pseudomonadota</taxon>
        <taxon>Alphaproteobacteria</taxon>
        <taxon>Hyphomicrobiales</taxon>
        <taxon>Devosiaceae</taxon>
        <taxon>Devosia</taxon>
    </lineage>
</organism>
<dbReference type="AlphaFoldDB" id="A0A933NX63"/>
<dbReference type="PIRSF" id="PIRSF016838">
    <property type="entry name" value="PafC"/>
    <property type="match status" value="1"/>
</dbReference>
<sequence length="323" mass="35824">MRASRLLSIMMLLQAKGRMSAEMLAGELEVSVRTIYRDIDQLSAAGVPVYADIGRNGGFALLDGWRTRLTGLTAPEARALFLSGLPGPAGELGLGDEVAAAELKLLAALPADWQGEAQRMASRFHLDPKGWFHAGPKPEFLKLVAEAVWSEKRIVITYDSWTQVSERLVEPLGLVLKGGIWYLVGRREHGMRTYRLSQIQALTLTDEIFERPKDFDLPSHWRESTAAFEREVYVAIARVRATRIGISRLKDISGTIKDAIEAQPLAFDADGWALLDVPIEEETWAAREMTRIGAEVEVLEPASLRQRMTGIARRLAKAYGVVS</sequence>
<accession>A0A933NX63</accession>
<proteinExistence type="predicted"/>
<dbReference type="InterPro" id="IPR001034">
    <property type="entry name" value="DeoR_HTH"/>
</dbReference>
<evidence type="ECO:0000313" key="4">
    <source>
        <dbReference type="EMBL" id="MBI4920885.1"/>
    </source>
</evidence>
<dbReference type="InterPro" id="IPR036388">
    <property type="entry name" value="WH-like_DNA-bd_sf"/>
</dbReference>
<dbReference type="EMBL" id="JACRAF010000015">
    <property type="protein sequence ID" value="MBI4920885.1"/>
    <property type="molecule type" value="Genomic_DNA"/>
</dbReference>
<gene>
    <name evidence="4" type="ORF">HY834_03990</name>
</gene>
<dbReference type="Proteomes" id="UP000782610">
    <property type="component" value="Unassembled WGS sequence"/>
</dbReference>
<dbReference type="PROSITE" id="PS51000">
    <property type="entry name" value="HTH_DEOR_2"/>
    <property type="match status" value="1"/>
</dbReference>
<evidence type="ECO:0000313" key="5">
    <source>
        <dbReference type="Proteomes" id="UP000782610"/>
    </source>
</evidence>
<dbReference type="PROSITE" id="PS52050">
    <property type="entry name" value="WYL"/>
    <property type="match status" value="1"/>
</dbReference>
<dbReference type="InterPro" id="IPR013196">
    <property type="entry name" value="HTH_11"/>
</dbReference>
<evidence type="ECO:0000256" key="2">
    <source>
        <dbReference type="ARBA" id="ARBA00023163"/>
    </source>
</evidence>
<dbReference type="GO" id="GO:0003700">
    <property type="term" value="F:DNA-binding transcription factor activity"/>
    <property type="evidence" value="ECO:0007669"/>
    <property type="project" value="InterPro"/>
</dbReference>
<evidence type="ECO:0000259" key="3">
    <source>
        <dbReference type="PROSITE" id="PS51000"/>
    </source>
</evidence>
<dbReference type="SUPFAM" id="SSF46785">
    <property type="entry name" value="Winged helix' DNA-binding domain"/>
    <property type="match status" value="1"/>
</dbReference>
<dbReference type="PANTHER" id="PTHR34580:SF1">
    <property type="entry name" value="PROTEIN PAFC"/>
    <property type="match status" value="1"/>
</dbReference>
<dbReference type="InterPro" id="IPR036390">
    <property type="entry name" value="WH_DNA-bd_sf"/>
</dbReference>
<dbReference type="PANTHER" id="PTHR34580">
    <property type="match status" value="1"/>
</dbReference>
<protein>
    <submittedName>
        <fullName evidence="4">YafY family transcriptional regulator</fullName>
    </submittedName>
</protein>
<keyword evidence="2" id="KW-0804">Transcription</keyword>
<reference evidence="4" key="1">
    <citation type="submission" date="2020-07" db="EMBL/GenBank/DDBJ databases">
        <title>Huge and variable diversity of episymbiotic CPR bacteria and DPANN archaea in groundwater ecosystems.</title>
        <authorList>
            <person name="He C.Y."/>
            <person name="Keren R."/>
            <person name="Whittaker M."/>
            <person name="Farag I.F."/>
            <person name="Doudna J."/>
            <person name="Cate J.H.D."/>
            <person name="Banfield J.F."/>
        </authorList>
    </citation>
    <scope>NUCLEOTIDE SEQUENCE</scope>
    <source>
        <strain evidence="4">NC_groundwater_1586_Pr3_B-0.1um_66_15</strain>
    </source>
</reference>
<dbReference type="Pfam" id="PF08279">
    <property type="entry name" value="HTH_11"/>
    <property type="match status" value="1"/>
</dbReference>
<dbReference type="Pfam" id="PF25583">
    <property type="entry name" value="WCX"/>
    <property type="match status" value="1"/>
</dbReference>
<dbReference type="InterPro" id="IPR028349">
    <property type="entry name" value="PafC-like"/>
</dbReference>